<dbReference type="Proteomes" id="UP000092691">
    <property type="component" value="Plasmid unnamed1"/>
</dbReference>
<evidence type="ECO:0000313" key="2">
    <source>
        <dbReference type="Proteomes" id="UP000092691"/>
    </source>
</evidence>
<organism evidence="1 2">
    <name type="scientific">Rhizobium leguminosarum</name>
    <dbReference type="NCBI Taxonomy" id="384"/>
    <lineage>
        <taxon>Bacteria</taxon>
        <taxon>Pseudomonadati</taxon>
        <taxon>Pseudomonadota</taxon>
        <taxon>Alphaproteobacteria</taxon>
        <taxon>Hyphomicrobiales</taxon>
        <taxon>Rhizobiaceae</taxon>
        <taxon>Rhizobium/Agrobacterium group</taxon>
        <taxon>Rhizobium</taxon>
    </lineage>
</organism>
<gene>
    <name evidence="1" type="ORF">BA011_26370</name>
</gene>
<accession>A0A1B1CHQ1</accession>
<dbReference type="EMBL" id="CP016287">
    <property type="protein sequence ID" value="ANP89300.1"/>
    <property type="molecule type" value="Genomic_DNA"/>
</dbReference>
<proteinExistence type="predicted"/>
<geneLocation type="plasmid" evidence="1 2">
    <name>unnamed1</name>
</geneLocation>
<name>A0A1B1CHQ1_RHILE</name>
<evidence type="ECO:0008006" key="3">
    <source>
        <dbReference type="Google" id="ProtNLM"/>
    </source>
</evidence>
<evidence type="ECO:0000313" key="1">
    <source>
        <dbReference type="EMBL" id="ANP89300.1"/>
    </source>
</evidence>
<reference evidence="1 2" key="1">
    <citation type="submission" date="2016-06" db="EMBL/GenBank/DDBJ databases">
        <title>Microsymbionts genomes from the relict species Vavilovia formosa.</title>
        <authorList>
            <person name="Chirak E."/>
            <person name="Kimeklis A."/>
            <person name="Andronov E."/>
        </authorList>
    </citation>
    <scope>NUCLEOTIDE SEQUENCE [LARGE SCALE GENOMIC DNA]</scope>
    <source>
        <strain evidence="1 2">Vaf10</strain>
        <plasmid evidence="2">Plasmid unnamed1</plasmid>
    </source>
</reference>
<keyword evidence="1" id="KW-0614">Plasmid</keyword>
<protein>
    <recommendedName>
        <fullName evidence="3">Tc1-like transposase DDE domain-containing protein</fullName>
    </recommendedName>
</protein>
<dbReference type="AlphaFoldDB" id="A0A1B1CHQ1"/>
<sequence>MEQDRLDVLKRRRAWFDDQLDLAPEKLIFIDETGLSRRWCMGPDLYGCRSLKRQTMPWPPCGGRISGVRRQHRFQQAFCLAQPQAKHKAQRQGGLDRQIRIAVLAATCLASWRLPPGQGFRRHPQGQTAAMTKSCLIFWPVRHPELHLLNMMAAAGIVFERHGYATKAIAVTACLTHTNKRSVHQRPTQPHIIFEYLNMLLMV</sequence>